<reference evidence="4" key="2">
    <citation type="submission" date="2015-08" db="UniProtKB">
        <authorList>
            <consortium name="WormBaseParasite"/>
        </authorList>
    </citation>
    <scope>IDENTIFICATION</scope>
</reference>
<protein>
    <submittedName>
        <fullName evidence="4">ShKT domain-containing protein</fullName>
    </submittedName>
</protein>
<dbReference type="PANTHER" id="PTHR46219:SF5">
    <property type="entry name" value="SHKT DOMAIN-CONTAINING PROTEIN"/>
    <property type="match status" value="1"/>
</dbReference>
<reference evidence="3" key="1">
    <citation type="submission" date="2014-07" db="EMBL/GenBank/DDBJ databases">
        <authorList>
            <person name="Martin A.A"/>
            <person name="De Silva N."/>
        </authorList>
    </citation>
    <scope>NUCLEOTIDE SEQUENCE</scope>
</reference>
<comment type="caution">
    <text evidence="1">Lacks conserved residue(s) required for the propagation of feature annotation.</text>
</comment>
<dbReference type="AlphaFoldDB" id="A0A0K0FJC8"/>
<evidence type="ECO:0000256" key="1">
    <source>
        <dbReference type="PROSITE-ProRule" id="PRU01005"/>
    </source>
</evidence>
<dbReference type="Proteomes" id="UP000035680">
    <property type="component" value="Unassembled WGS sequence"/>
</dbReference>
<sequence length="487" mass="55980">MFIYLFIIIIYYFYIPINGLINVSNFSLDKLLLNDETNDRLRYKLSTKFSVKANAVGDKCVSHFDCIHFNAGCAFDHQTKSGVCLYLCDRDKTNSKGSCNDREVCKEEADSFTNKNLYLPLPMCIPVECKENKHCDTNEVCQENYCVVKKVLAENITCRTNSDCVDEDTVCDRDEKVCTSVKCSTDNECSNFDGICNVTTNTCIQIPQYCTNNEDCISKAYVCDTLIQTCIMEDVFSNYHCRDHKDCQKESSIASICDKSRNVCIIPPTCKNNLNCHKTTGYCDMNTLTCNVKESNIVTFNRPPKFNTGKIKSYETEIKTEPKNFVCFSDHDCTVANYFCDKSTKRCRENKNEEFVEIANTISEMLTLKTSCMDVAGNCKKYIKNCLNPKYKSMMQYACSRTCKFCNDSITNRKHYKKNTSSIEGKVISKKIPKKIETPVCKDNIRFRHHVINCEDRKNLCKQKIYYEFMRVHCSKTCGFCKETPTE</sequence>
<dbReference type="SMART" id="SM00254">
    <property type="entry name" value="ShKT"/>
    <property type="match status" value="2"/>
</dbReference>
<feature type="domain" description="ShKT" evidence="2">
    <location>
        <begin position="372"/>
        <end position="406"/>
    </location>
</feature>
<dbReference type="Gene3D" id="1.10.10.1940">
    <property type="match status" value="2"/>
</dbReference>
<dbReference type="InterPro" id="IPR003582">
    <property type="entry name" value="ShKT_dom"/>
</dbReference>
<feature type="domain" description="ShKT" evidence="2">
    <location>
        <begin position="441"/>
        <end position="481"/>
    </location>
</feature>
<accession>A0A0K0FJC8</accession>
<keyword evidence="1" id="KW-1015">Disulfide bond</keyword>
<feature type="disulfide bond" evidence="1">
    <location>
        <begin position="372"/>
        <end position="406"/>
    </location>
</feature>
<evidence type="ECO:0000313" key="3">
    <source>
        <dbReference type="Proteomes" id="UP000035680"/>
    </source>
</evidence>
<dbReference type="Pfam" id="PF01549">
    <property type="entry name" value="ShK"/>
    <property type="match status" value="2"/>
</dbReference>
<dbReference type="WBParaSite" id="SVE_0900200.1">
    <property type="protein sequence ID" value="SVE_0900200.1"/>
    <property type="gene ID" value="SVE_0900200"/>
</dbReference>
<dbReference type="PANTHER" id="PTHR46219">
    <property type="entry name" value="PROTEIN CBG11138"/>
    <property type="match status" value="1"/>
</dbReference>
<keyword evidence="3" id="KW-1185">Reference proteome</keyword>
<proteinExistence type="predicted"/>
<name>A0A0K0FJC8_STRVS</name>
<dbReference type="PROSITE" id="PS51670">
    <property type="entry name" value="SHKT"/>
    <property type="match status" value="2"/>
</dbReference>
<organism evidence="3 4">
    <name type="scientific">Strongyloides venezuelensis</name>
    <name type="common">Threadworm</name>
    <dbReference type="NCBI Taxonomy" id="75913"/>
    <lineage>
        <taxon>Eukaryota</taxon>
        <taxon>Metazoa</taxon>
        <taxon>Ecdysozoa</taxon>
        <taxon>Nematoda</taxon>
        <taxon>Chromadorea</taxon>
        <taxon>Rhabditida</taxon>
        <taxon>Tylenchina</taxon>
        <taxon>Panagrolaimomorpha</taxon>
        <taxon>Strongyloidoidea</taxon>
        <taxon>Strongyloididae</taxon>
        <taxon>Strongyloides</taxon>
    </lineage>
</organism>
<evidence type="ECO:0000259" key="2">
    <source>
        <dbReference type="PROSITE" id="PS51670"/>
    </source>
</evidence>
<evidence type="ECO:0000313" key="4">
    <source>
        <dbReference type="WBParaSite" id="SVE_0900200.1"/>
    </source>
</evidence>